<evidence type="ECO:0000256" key="2">
    <source>
        <dbReference type="ARBA" id="ARBA00022980"/>
    </source>
</evidence>
<dbReference type="NCBIfam" id="TIGR03953">
    <property type="entry name" value="rplD_bact"/>
    <property type="match status" value="1"/>
</dbReference>
<organism evidence="6">
    <name type="scientific">Dunaliella tertiolecta</name>
    <name type="common">Green alga</name>
    <dbReference type="NCBI Taxonomy" id="3047"/>
    <lineage>
        <taxon>Eukaryota</taxon>
        <taxon>Viridiplantae</taxon>
        <taxon>Chlorophyta</taxon>
        <taxon>core chlorophytes</taxon>
        <taxon>Chlorophyceae</taxon>
        <taxon>CS clade</taxon>
        <taxon>Chlamydomonadales</taxon>
        <taxon>Dunaliellaceae</taxon>
        <taxon>Dunaliella</taxon>
    </lineage>
</organism>
<dbReference type="PANTHER" id="PTHR10746">
    <property type="entry name" value="50S RIBOSOMAL PROTEIN L4"/>
    <property type="match status" value="1"/>
</dbReference>
<sequence length="536" mass="57003">MLRGAASCLLATKGGGPELPGSTWRLLASSLLRGGITPLHSPQAPKVVHVPSLQCTSSLQHMSVLPSSLLDLGLHDGHVATTNHISAHSHIPVLSSGNAANTIPLCPSNQFGSILSSSSSSSSSNIYSSFVGPYSSRGMSTTASTSSTHPSPSTIPTSTSSPSIKPSSSTTTITSTSTSGRAPLPILQPPHHTTVSAFPPLNRVGPLTVQYPFPIEYHADREIIVRSLARTGMPQGVELLPGSVFNVPVRLDLLHRVVRWLRAAWQQGTHKAKRRSEVRGGGRKPWPQKGTGRARHGSIRSPLFRKGGVALGPRPRSHAHALPLNIQIQGYKCALSAKANEGRLVLVNSLQPEPVLGNTLPGPAAAASSNGNSAGPSNAIGRGQLQTSGLLKAGKGAPVVKTKATLAQLQALLQGTPPFRSALLVDSGPIAADGGEALRKGARNLPWVTIMPWYEITVYDILKHGALIMTTSAASQLTQRLLRPALSPYQARRPVRLEWWRRQQVALGQALSQLQQAATVQDHRHQGQRRRRWLTA</sequence>
<dbReference type="GO" id="GO:0005840">
    <property type="term" value="C:ribosome"/>
    <property type="evidence" value="ECO:0007669"/>
    <property type="project" value="UniProtKB-KW"/>
</dbReference>
<evidence type="ECO:0000313" key="6">
    <source>
        <dbReference type="EMBL" id="CAE0500068.1"/>
    </source>
</evidence>
<dbReference type="InterPro" id="IPR013005">
    <property type="entry name" value="Ribosomal_uL4-like"/>
</dbReference>
<feature type="region of interest" description="Disordered" evidence="5">
    <location>
        <begin position="138"/>
        <end position="191"/>
    </location>
</feature>
<comment type="similarity">
    <text evidence="1">Belongs to the universal ribosomal protein uL4 family.</text>
</comment>
<feature type="region of interest" description="Disordered" evidence="5">
    <location>
        <begin position="271"/>
        <end position="299"/>
    </location>
</feature>
<dbReference type="InterPro" id="IPR002136">
    <property type="entry name" value="Ribosomal_uL4"/>
</dbReference>
<name>A0A7S3R1R1_DUNTE</name>
<proteinExistence type="inferred from homology"/>
<accession>A0A7S3R1R1</accession>
<dbReference type="PANTHER" id="PTHR10746:SF6">
    <property type="entry name" value="LARGE RIBOSOMAL SUBUNIT PROTEIN UL4M"/>
    <property type="match status" value="1"/>
</dbReference>
<dbReference type="Pfam" id="PF00573">
    <property type="entry name" value="Ribosomal_L4"/>
    <property type="match status" value="1"/>
</dbReference>
<feature type="region of interest" description="Disordered" evidence="5">
    <location>
        <begin position="361"/>
        <end position="381"/>
    </location>
</feature>
<dbReference type="InterPro" id="IPR023574">
    <property type="entry name" value="Ribosomal_uL4_dom_sf"/>
</dbReference>
<gene>
    <name evidence="6" type="ORF">DTER00134_LOCUS15141</name>
</gene>
<keyword evidence="3" id="KW-0687">Ribonucleoprotein</keyword>
<dbReference type="HAMAP" id="MF_01328_B">
    <property type="entry name" value="Ribosomal_uL4_B"/>
    <property type="match status" value="1"/>
</dbReference>
<reference evidence="6" key="1">
    <citation type="submission" date="2021-01" db="EMBL/GenBank/DDBJ databases">
        <authorList>
            <person name="Corre E."/>
            <person name="Pelletier E."/>
            <person name="Niang G."/>
            <person name="Scheremetjew M."/>
            <person name="Finn R."/>
            <person name="Kale V."/>
            <person name="Holt S."/>
            <person name="Cochrane G."/>
            <person name="Meng A."/>
            <person name="Brown T."/>
            <person name="Cohen L."/>
        </authorList>
    </citation>
    <scope>NUCLEOTIDE SEQUENCE</scope>
    <source>
        <strain evidence="6">CCMP1320</strain>
    </source>
</reference>
<dbReference type="GO" id="GO:0006412">
    <property type="term" value="P:translation"/>
    <property type="evidence" value="ECO:0007669"/>
    <property type="project" value="InterPro"/>
</dbReference>
<dbReference type="GO" id="GO:0003735">
    <property type="term" value="F:structural constituent of ribosome"/>
    <property type="evidence" value="ECO:0007669"/>
    <property type="project" value="InterPro"/>
</dbReference>
<evidence type="ECO:0000256" key="1">
    <source>
        <dbReference type="ARBA" id="ARBA00010528"/>
    </source>
</evidence>
<keyword evidence="2" id="KW-0689">Ribosomal protein</keyword>
<dbReference type="EMBL" id="HBIP01025160">
    <property type="protein sequence ID" value="CAE0500068.1"/>
    <property type="molecule type" value="Transcribed_RNA"/>
</dbReference>
<protein>
    <recommendedName>
        <fullName evidence="4">Large ribosomal subunit protein uL4m</fullName>
    </recommendedName>
</protein>
<evidence type="ECO:0000256" key="3">
    <source>
        <dbReference type="ARBA" id="ARBA00023274"/>
    </source>
</evidence>
<evidence type="ECO:0000256" key="5">
    <source>
        <dbReference type="SAM" id="MobiDB-lite"/>
    </source>
</evidence>
<dbReference type="Gene3D" id="3.40.1370.10">
    <property type="match status" value="1"/>
</dbReference>
<dbReference type="SUPFAM" id="SSF52166">
    <property type="entry name" value="Ribosomal protein L4"/>
    <property type="match status" value="2"/>
</dbReference>
<feature type="compositionally biased region" description="Low complexity" evidence="5">
    <location>
        <begin position="140"/>
        <end position="179"/>
    </location>
</feature>
<feature type="compositionally biased region" description="Low complexity" evidence="5">
    <location>
        <begin position="361"/>
        <end position="379"/>
    </location>
</feature>
<dbReference type="GO" id="GO:1990904">
    <property type="term" value="C:ribonucleoprotein complex"/>
    <property type="evidence" value="ECO:0007669"/>
    <property type="project" value="UniProtKB-KW"/>
</dbReference>
<evidence type="ECO:0000256" key="4">
    <source>
        <dbReference type="ARBA" id="ARBA00040565"/>
    </source>
</evidence>
<dbReference type="AlphaFoldDB" id="A0A7S3R1R1"/>